<evidence type="ECO:0000313" key="1">
    <source>
        <dbReference type="EMBL" id="KYN31153.1"/>
    </source>
</evidence>
<dbReference type="Proteomes" id="UP000078541">
    <property type="component" value="Unassembled WGS sequence"/>
</dbReference>
<organism evidence="1 2">
    <name type="scientific">Trachymyrmex septentrionalis</name>
    <dbReference type="NCBI Taxonomy" id="34720"/>
    <lineage>
        <taxon>Eukaryota</taxon>
        <taxon>Metazoa</taxon>
        <taxon>Ecdysozoa</taxon>
        <taxon>Arthropoda</taxon>
        <taxon>Hexapoda</taxon>
        <taxon>Insecta</taxon>
        <taxon>Pterygota</taxon>
        <taxon>Neoptera</taxon>
        <taxon>Endopterygota</taxon>
        <taxon>Hymenoptera</taxon>
        <taxon>Apocrita</taxon>
        <taxon>Aculeata</taxon>
        <taxon>Formicoidea</taxon>
        <taxon>Formicidae</taxon>
        <taxon>Myrmicinae</taxon>
        <taxon>Trachymyrmex</taxon>
    </lineage>
</organism>
<gene>
    <name evidence="1" type="ORF">ALC56_14540</name>
</gene>
<accession>A0A195ESF1</accession>
<feature type="non-terminal residue" evidence="1">
    <location>
        <position position="1"/>
    </location>
</feature>
<name>A0A195ESF1_9HYME</name>
<reference evidence="1 2" key="1">
    <citation type="submission" date="2016-03" db="EMBL/GenBank/DDBJ databases">
        <title>Trachymyrmex septentrionalis WGS genome.</title>
        <authorList>
            <person name="Nygaard S."/>
            <person name="Hu H."/>
            <person name="Boomsma J."/>
            <person name="Zhang G."/>
        </authorList>
    </citation>
    <scope>NUCLEOTIDE SEQUENCE [LARGE SCALE GENOMIC DNA]</scope>
    <source>
        <strain evidence="1">Tsep2-gDNA-1</strain>
        <tissue evidence="1">Whole body</tissue>
    </source>
</reference>
<protein>
    <submittedName>
        <fullName evidence="1">Uncharacterized protein</fullName>
    </submittedName>
</protein>
<keyword evidence="2" id="KW-1185">Reference proteome</keyword>
<sequence>EDIILWNNEAIELYQTKMKNCNLVKYNVKERFKELSKICKETFCKKNLKICNKKVGDYKRKVELKIHKIKNKTNAWKVINKYRRRKRRY</sequence>
<proteinExistence type="predicted"/>
<dbReference type="AlphaFoldDB" id="A0A195ESF1"/>
<dbReference type="EMBL" id="KQ981989">
    <property type="protein sequence ID" value="KYN31153.1"/>
    <property type="molecule type" value="Genomic_DNA"/>
</dbReference>
<evidence type="ECO:0000313" key="2">
    <source>
        <dbReference type="Proteomes" id="UP000078541"/>
    </source>
</evidence>